<evidence type="ECO:0000256" key="5">
    <source>
        <dbReference type="ARBA" id="ARBA00022801"/>
    </source>
</evidence>
<accession>A0A9D9H0I7</accession>
<protein>
    <submittedName>
        <fullName evidence="8">Type II toxin-antitoxin system HicA family toxin</fullName>
    </submittedName>
</protein>
<keyword evidence="7" id="KW-0346">Stress response</keyword>
<dbReference type="GO" id="GO:0016787">
    <property type="term" value="F:hydrolase activity"/>
    <property type="evidence" value="ECO:0007669"/>
    <property type="project" value="UniProtKB-KW"/>
</dbReference>
<dbReference type="Proteomes" id="UP000823612">
    <property type="component" value="Unassembled WGS sequence"/>
</dbReference>
<evidence type="ECO:0000256" key="6">
    <source>
        <dbReference type="ARBA" id="ARBA00022884"/>
    </source>
</evidence>
<dbReference type="Gene3D" id="3.30.920.30">
    <property type="entry name" value="Hypothetical protein"/>
    <property type="match status" value="1"/>
</dbReference>
<dbReference type="SUPFAM" id="SSF54786">
    <property type="entry name" value="YcfA/nrd intein domain"/>
    <property type="match status" value="1"/>
</dbReference>
<name>A0A9D9H0I7_9BACT</name>
<dbReference type="InterPro" id="IPR038570">
    <property type="entry name" value="HicA_sf"/>
</dbReference>
<proteinExistence type="inferred from homology"/>
<dbReference type="AlphaFoldDB" id="A0A9D9H0I7"/>
<sequence length="62" mass="7221">MKYSELHRKIIQAGWKFDHAAGSHYYYTKEGKIIGPVPYHGSKEIPKGLQRSIERAFKLCEK</sequence>
<evidence type="ECO:0000313" key="9">
    <source>
        <dbReference type="Proteomes" id="UP000823612"/>
    </source>
</evidence>
<evidence type="ECO:0000256" key="3">
    <source>
        <dbReference type="ARBA" id="ARBA00022722"/>
    </source>
</evidence>
<dbReference type="GO" id="GO:0004519">
    <property type="term" value="F:endonuclease activity"/>
    <property type="evidence" value="ECO:0007669"/>
    <property type="project" value="UniProtKB-KW"/>
</dbReference>
<dbReference type="Pfam" id="PF07927">
    <property type="entry name" value="HicA_toxin"/>
    <property type="match status" value="1"/>
</dbReference>
<dbReference type="EMBL" id="JADIMZ010000004">
    <property type="protein sequence ID" value="MBO8431719.1"/>
    <property type="molecule type" value="Genomic_DNA"/>
</dbReference>
<gene>
    <name evidence="8" type="ORF">IAB08_00280</name>
</gene>
<reference evidence="8" key="1">
    <citation type="submission" date="2020-10" db="EMBL/GenBank/DDBJ databases">
        <authorList>
            <person name="Gilroy R."/>
        </authorList>
    </citation>
    <scope>NUCLEOTIDE SEQUENCE</scope>
    <source>
        <strain evidence="8">2889</strain>
    </source>
</reference>
<comment type="similarity">
    <text evidence="1">Belongs to the HicA mRNA interferase family.</text>
</comment>
<comment type="caution">
    <text evidence="8">The sequence shown here is derived from an EMBL/GenBank/DDBJ whole genome shotgun (WGS) entry which is preliminary data.</text>
</comment>
<keyword evidence="5" id="KW-0378">Hydrolase</keyword>
<dbReference type="GO" id="GO:0003729">
    <property type="term" value="F:mRNA binding"/>
    <property type="evidence" value="ECO:0007669"/>
    <property type="project" value="InterPro"/>
</dbReference>
<organism evidence="8 9">
    <name type="scientific">Candidatus Pullibacteroides excrementavium</name>
    <dbReference type="NCBI Taxonomy" id="2840905"/>
    <lineage>
        <taxon>Bacteria</taxon>
        <taxon>Pseudomonadati</taxon>
        <taxon>Bacteroidota</taxon>
        <taxon>Bacteroidia</taxon>
        <taxon>Bacteroidales</taxon>
        <taxon>Candidatus Pullibacteroides</taxon>
    </lineage>
</organism>
<evidence type="ECO:0000256" key="4">
    <source>
        <dbReference type="ARBA" id="ARBA00022759"/>
    </source>
</evidence>
<evidence type="ECO:0000256" key="7">
    <source>
        <dbReference type="ARBA" id="ARBA00023016"/>
    </source>
</evidence>
<keyword evidence="2" id="KW-1277">Toxin-antitoxin system</keyword>
<evidence type="ECO:0000256" key="1">
    <source>
        <dbReference type="ARBA" id="ARBA00006620"/>
    </source>
</evidence>
<evidence type="ECO:0000256" key="2">
    <source>
        <dbReference type="ARBA" id="ARBA00022649"/>
    </source>
</evidence>
<evidence type="ECO:0000313" key="8">
    <source>
        <dbReference type="EMBL" id="MBO8431719.1"/>
    </source>
</evidence>
<keyword evidence="3" id="KW-0540">Nuclease</keyword>
<dbReference type="InterPro" id="IPR012933">
    <property type="entry name" value="HicA_mRNA_interferase"/>
</dbReference>
<reference evidence="8" key="2">
    <citation type="journal article" date="2021" name="PeerJ">
        <title>Extensive microbial diversity within the chicken gut microbiome revealed by metagenomics and culture.</title>
        <authorList>
            <person name="Gilroy R."/>
            <person name="Ravi A."/>
            <person name="Getino M."/>
            <person name="Pursley I."/>
            <person name="Horton D.L."/>
            <person name="Alikhan N.F."/>
            <person name="Baker D."/>
            <person name="Gharbi K."/>
            <person name="Hall N."/>
            <person name="Watson M."/>
            <person name="Adriaenssens E.M."/>
            <person name="Foster-Nyarko E."/>
            <person name="Jarju S."/>
            <person name="Secka A."/>
            <person name="Antonio M."/>
            <person name="Oren A."/>
            <person name="Chaudhuri R.R."/>
            <person name="La Ragione R."/>
            <person name="Hildebrand F."/>
            <person name="Pallen M.J."/>
        </authorList>
    </citation>
    <scope>NUCLEOTIDE SEQUENCE</scope>
    <source>
        <strain evidence="8">2889</strain>
    </source>
</reference>
<keyword evidence="4" id="KW-0255">Endonuclease</keyword>
<keyword evidence="6" id="KW-0694">RNA-binding</keyword>